<reference evidence="3" key="1">
    <citation type="journal article" date="2019" name="Int. J. Syst. Evol. Microbiol.">
        <title>The Global Catalogue of Microorganisms (GCM) 10K type strain sequencing project: providing services to taxonomists for standard genome sequencing and annotation.</title>
        <authorList>
            <consortium name="The Broad Institute Genomics Platform"/>
            <consortium name="The Broad Institute Genome Sequencing Center for Infectious Disease"/>
            <person name="Wu L."/>
            <person name="Ma J."/>
        </authorList>
    </citation>
    <scope>NUCLEOTIDE SEQUENCE [LARGE SCALE GENOMIC DNA]</scope>
    <source>
        <strain evidence="3">CGMCC 1.12859</strain>
    </source>
</reference>
<dbReference type="SUPFAM" id="SSF50346">
    <property type="entry name" value="PRC-barrel domain"/>
    <property type="match status" value="1"/>
</dbReference>
<keyword evidence="3" id="KW-1185">Reference proteome</keyword>
<evidence type="ECO:0000256" key="1">
    <source>
        <dbReference type="SAM" id="MobiDB-lite"/>
    </source>
</evidence>
<protein>
    <recommendedName>
        <fullName evidence="4">PRC-barrel domain containing protein</fullName>
    </recommendedName>
</protein>
<gene>
    <name evidence="2" type="ORF">ACFQMG_09020</name>
</gene>
<evidence type="ECO:0000313" key="3">
    <source>
        <dbReference type="Proteomes" id="UP001596435"/>
    </source>
</evidence>
<dbReference type="Proteomes" id="UP001596435">
    <property type="component" value="Unassembled WGS sequence"/>
</dbReference>
<comment type="caution">
    <text evidence="2">The sequence shown here is derived from an EMBL/GenBank/DDBJ whole genome shotgun (WGS) entry which is preliminary data.</text>
</comment>
<feature type="region of interest" description="Disordered" evidence="1">
    <location>
        <begin position="86"/>
        <end position="139"/>
    </location>
</feature>
<dbReference type="RefSeq" id="WP_380230841.1">
    <property type="nucleotide sequence ID" value="NZ_JBHSVH010000002.1"/>
</dbReference>
<evidence type="ECO:0008006" key="4">
    <source>
        <dbReference type="Google" id="ProtNLM"/>
    </source>
</evidence>
<name>A0ABW2FR77_9ACTN</name>
<organism evidence="2 3">
    <name type="scientific">Kitasatospora paranensis</name>
    <dbReference type="NCBI Taxonomy" id="258053"/>
    <lineage>
        <taxon>Bacteria</taxon>
        <taxon>Bacillati</taxon>
        <taxon>Actinomycetota</taxon>
        <taxon>Actinomycetes</taxon>
        <taxon>Kitasatosporales</taxon>
        <taxon>Streptomycetaceae</taxon>
        <taxon>Kitasatospora</taxon>
    </lineage>
</organism>
<sequence length="139" mass="14893">MPVIRDAGHTIDLAGYRVDATDGHLGRVDRHSDYVDEQHIVVDTGVWVFGREISLPMTAVAAVDERHRIVTLALSKAEVAKVYQEQTSRLFGADTRKASTPADPAAGRPADEGHDEKPGQDEGQHSGGGRAEGTGRPDA</sequence>
<proteinExistence type="predicted"/>
<feature type="compositionally biased region" description="Basic and acidic residues" evidence="1">
    <location>
        <begin position="109"/>
        <end position="124"/>
    </location>
</feature>
<dbReference type="EMBL" id="JBHTAJ010000013">
    <property type="protein sequence ID" value="MFC7179703.1"/>
    <property type="molecule type" value="Genomic_DNA"/>
</dbReference>
<dbReference type="InterPro" id="IPR011033">
    <property type="entry name" value="PRC_barrel-like_sf"/>
</dbReference>
<accession>A0ABW2FR77</accession>
<evidence type="ECO:0000313" key="2">
    <source>
        <dbReference type="EMBL" id="MFC7179703.1"/>
    </source>
</evidence>